<protein>
    <submittedName>
        <fullName evidence="2">Uncharacterized protein</fullName>
    </submittedName>
</protein>
<accession>A0A1Q3A853</accession>
<feature type="region of interest" description="Disordered" evidence="1">
    <location>
        <begin position="402"/>
        <end position="426"/>
    </location>
</feature>
<feature type="compositionally biased region" description="Basic and acidic residues" evidence="1">
    <location>
        <begin position="402"/>
        <end position="413"/>
    </location>
</feature>
<gene>
    <name evidence="2" type="ORF">ZYGR_0AF03800</name>
</gene>
<evidence type="ECO:0000313" key="2">
    <source>
        <dbReference type="EMBL" id="GAV51909.1"/>
    </source>
</evidence>
<dbReference type="AlphaFoldDB" id="A0A1Q3A853"/>
<name>A0A1Q3A853_ZYGRO</name>
<dbReference type="OrthoDB" id="10603466at2759"/>
<evidence type="ECO:0000313" key="3">
    <source>
        <dbReference type="Proteomes" id="UP000187013"/>
    </source>
</evidence>
<dbReference type="Proteomes" id="UP000187013">
    <property type="component" value="Unassembled WGS sequence"/>
</dbReference>
<sequence>MTSRETDLISYRVCGSKVVASSSGISSSGEPKLYSPRDTSRLSRLATMGKRLKSKCFKSLQKNDENCLTISQLVLSSMQKGTDSSTYQADSLESSFEEDEFTAYSAEAAAFAQFAAVDAIILASNELTKPSGSEASLEKHHKVRIWRNKREWTCERDPKERPSKRHHLRKWLNKSPKEVDLGFIHENRRRVFAVASEAAQMATIRNNARAAARAGAMAAARTIRMENIRSNARKAVEAGALATAQTAYLRIVRSRARKCMEIGALEAAKCAQAKLSEQCTTQGVHSTPDQELLEIKIETQRESRNISPVDSEDGIIINHREQFPNDDILEEDLEEEINSRIGQLYDQFEVVSPAFPELDPLKEGCEECSPIELQSEAKSEEDGWNSASPKDLTSAESLLTESFDRGPNRHDSGELAPVTEGGGDLENKFPSMSNVLGWFSKMANNDASAAAKNTEILNKDDSLECNTVGKANVWKCFGRPLGLFKEEGAVNSDVEVVSPFGDNQIGYAF</sequence>
<evidence type="ECO:0000256" key="1">
    <source>
        <dbReference type="SAM" id="MobiDB-lite"/>
    </source>
</evidence>
<comment type="caution">
    <text evidence="2">The sequence shown here is derived from an EMBL/GenBank/DDBJ whole genome shotgun (WGS) entry which is preliminary data.</text>
</comment>
<reference evidence="2 3" key="1">
    <citation type="submission" date="2016-08" db="EMBL/GenBank/DDBJ databases">
        <title>Draft genome sequence of allopolyploid Zygosaccharomyces rouxii.</title>
        <authorList>
            <person name="Watanabe J."/>
            <person name="Uehara K."/>
            <person name="Mogi Y."/>
            <person name="Tsukioka Y."/>
        </authorList>
    </citation>
    <scope>NUCLEOTIDE SEQUENCE [LARGE SCALE GENOMIC DNA]</scope>
    <source>
        <strain evidence="2 3">NBRC 110957</strain>
    </source>
</reference>
<dbReference type="EMBL" id="BDGX01000032">
    <property type="protein sequence ID" value="GAV51909.1"/>
    <property type="molecule type" value="Genomic_DNA"/>
</dbReference>
<proteinExistence type="predicted"/>
<organism evidence="2 3">
    <name type="scientific">Zygosaccharomyces rouxii</name>
    <dbReference type="NCBI Taxonomy" id="4956"/>
    <lineage>
        <taxon>Eukaryota</taxon>
        <taxon>Fungi</taxon>
        <taxon>Dikarya</taxon>
        <taxon>Ascomycota</taxon>
        <taxon>Saccharomycotina</taxon>
        <taxon>Saccharomycetes</taxon>
        <taxon>Saccharomycetales</taxon>
        <taxon>Saccharomycetaceae</taxon>
        <taxon>Zygosaccharomyces</taxon>
    </lineage>
</organism>